<dbReference type="RefSeq" id="XP_033518041.1">
    <property type="nucleotide sequence ID" value="XM_033671053.1"/>
</dbReference>
<evidence type="ECO:0000313" key="2">
    <source>
        <dbReference type="Proteomes" id="UP000799771"/>
    </source>
</evidence>
<dbReference type="GeneID" id="54411485"/>
<accession>A0A6A5ZXZ9</accession>
<evidence type="ECO:0000313" key="1">
    <source>
        <dbReference type="EMBL" id="KAF2123647.1"/>
    </source>
</evidence>
<protein>
    <submittedName>
        <fullName evidence="1">Uncharacterized protein</fullName>
    </submittedName>
</protein>
<keyword evidence="2" id="KW-1185">Reference proteome</keyword>
<organism evidence="1 2">
    <name type="scientific">Dothidotthia symphoricarpi CBS 119687</name>
    <dbReference type="NCBI Taxonomy" id="1392245"/>
    <lineage>
        <taxon>Eukaryota</taxon>
        <taxon>Fungi</taxon>
        <taxon>Dikarya</taxon>
        <taxon>Ascomycota</taxon>
        <taxon>Pezizomycotina</taxon>
        <taxon>Dothideomycetes</taxon>
        <taxon>Pleosporomycetidae</taxon>
        <taxon>Pleosporales</taxon>
        <taxon>Dothidotthiaceae</taxon>
        <taxon>Dothidotthia</taxon>
    </lineage>
</organism>
<dbReference type="EMBL" id="ML977524">
    <property type="protein sequence ID" value="KAF2123647.1"/>
    <property type="molecule type" value="Genomic_DNA"/>
</dbReference>
<dbReference type="AlphaFoldDB" id="A0A6A5ZXZ9"/>
<reference evidence="1" key="1">
    <citation type="journal article" date="2020" name="Stud. Mycol.">
        <title>101 Dothideomycetes genomes: a test case for predicting lifestyles and emergence of pathogens.</title>
        <authorList>
            <person name="Haridas S."/>
            <person name="Albert R."/>
            <person name="Binder M."/>
            <person name="Bloem J."/>
            <person name="Labutti K."/>
            <person name="Salamov A."/>
            <person name="Andreopoulos B."/>
            <person name="Baker S."/>
            <person name="Barry K."/>
            <person name="Bills G."/>
            <person name="Bluhm B."/>
            <person name="Cannon C."/>
            <person name="Castanera R."/>
            <person name="Culley D."/>
            <person name="Daum C."/>
            <person name="Ezra D."/>
            <person name="Gonzalez J."/>
            <person name="Henrissat B."/>
            <person name="Kuo A."/>
            <person name="Liang C."/>
            <person name="Lipzen A."/>
            <person name="Lutzoni F."/>
            <person name="Magnuson J."/>
            <person name="Mondo S."/>
            <person name="Nolan M."/>
            <person name="Ohm R."/>
            <person name="Pangilinan J."/>
            <person name="Park H.-J."/>
            <person name="Ramirez L."/>
            <person name="Alfaro M."/>
            <person name="Sun H."/>
            <person name="Tritt A."/>
            <person name="Yoshinaga Y."/>
            <person name="Zwiers L.-H."/>
            <person name="Turgeon B."/>
            <person name="Goodwin S."/>
            <person name="Spatafora J."/>
            <person name="Crous P."/>
            <person name="Grigoriev I."/>
        </authorList>
    </citation>
    <scope>NUCLEOTIDE SEQUENCE</scope>
    <source>
        <strain evidence="1">CBS 119687</strain>
    </source>
</reference>
<dbReference type="Proteomes" id="UP000799771">
    <property type="component" value="Unassembled WGS sequence"/>
</dbReference>
<proteinExistence type="predicted"/>
<sequence>MSFTESPFCDSPAILSNSRELKWVLGDSRARFIAARSTMTSRAKMQASSRASMPTLNFNSDLNMPLHDLTESDYEEGCAILARLQLANATPALSRFDDVMNENEIELLILLCGKKILQERRHNEGTQYLVEFTDIDPATGEPYTPRWVWWVTNDVFREWTASHIAHISDELRPARLPTAKRKRVTFLLDDTASKRQKLELDDTPATHKPAEICSDFIQQLEDTAIGKLQHSVQLSAHVISATSRQLGTFPQLKPKHLDTLFPAPNNLGEKLRAAVELPSHLVRMVPKLPAILEVEGTSPDGGEGMSSVQNAGDEILWDSGTESYYEV</sequence>
<gene>
    <name evidence="1" type="ORF">P153DRAFT_391374</name>
</gene>
<name>A0A6A5ZXZ9_9PLEO</name>